<accession>A0A9D1H008</accession>
<organism evidence="1 2">
    <name type="scientific">Candidatus Avipropionibacterium avicola</name>
    <dbReference type="NCBI Taxonomy" id="2840701"/>
    <lineage>
        <taxon>Bacteria</taxon>
        <taxon>Bacillati</taxon>
        <taxon>Actinomycetota</taxon>
        <taxon>Actinomycetes</taxon>
        <taxon>Propionibacteriales</taxon>
        <taxon>Propionibacteriaceae</taxon>
        <taxon>Propionibacteriaceae incertae sedis</taxon>
        <taxon>Candidatus Avipropionibacterium</taxon>
    </lineage>
</organism>
<name>A0A9D1H008_9ACTN</name>
<dbReference type="Proteomes" id="UP000886842">
    <property type="component" value="Unassembled WGS sequence"/>
</dbReference>
<feature type="non-terminal residue" evidence="1">
    <location>
        <position position="170"/>
    </location>
</feature>
<reference evidence="1" key="2">
    <citation type="journal article" date="2021" name="PeerJ">
        <title>Extensive microbial diversity within the chicken gut microbiome revealed by metagenomics and culture.</title>
        <authorList>
            <person name="Gilroy R."/>
            <person name="Ravi A."/>
            <person name="Getino M."/>
            <person name="Pursley I."/>
            <person name="Horton D.L."/>
            <person name="Alikhan N.F."/>
            <person name="Baker D."/>
            <person name="Gharbi K."/>
            <person name="Hall N."/>
            <person name="Watson M."/>
            <person name="Adriaenssens E.M."/>
            <person name="Foster-Nyarko E."/>
            <person name="Jarju S."/>
            <person name="Secka A."/>
            <person name="Antonio M."/>
            <person name="Oren A."/>
            <person name="Chaudhuri R.R."/>
            <person name="La Ragione R."/>
            <person name="Hildebrand F."/>
            <person name="Pallen M.J."/>
        </authorList>
    </citation>
    <scope>NUCLEOTIDE SEQUENCE</scope>
    <source>
        <strain evidence="1">ChiGjej1B1-24693</strain>
    </source>
</reference>
<dbReference type="InterPro" id="IPR011009">
    <property type="entry name" value="Kinase-like_dom_sf"/>
</dbReference>
<comment type="caution">
    <text evidence="1">The sequence shown here is derived from an EMBL/GenBank/DDBJ whole genome shotgun (WGS) entry which is preliminary data.</text>
</comment>
<evidence type="ECO:0000313" key="2">
    <source>
        <dbReference type="Proteomes" id="UP000886842"/>
    </source>
</evidence>
<proteinExistence type="predicted"/>
<sequence>MDTPDIKRSIAAAVSIATDLGLPAVDAVVIHNSNKLALRLTPCDVFARVAPPEFGAAPFEVELAQRLADAGCPVGLLEPRVDPVVYKCDGFAVTLWTYYAPVTPTVTANEYAEALEQLHAGMRKVEVSSPSFWDRITEAQEVVANPDLSPELGAADREFLIGRLADARRS</sequence>
<gene>
    <name evidence="1" type="ORF">IAA98_10940</name>
</gene>
<reference evidence="1" key="1">
    <citation type="submission" date="2020-10" db="EMBL/GenBank/DDBJ databases">
        <authorList>
            <person name="Gilroy R."/>
        </authorList>
    </citation>
    <scope>NUCLEOTIDE SEQUENCE</scope>
    <source>
        <strain evidence="1">ChiGjej1B1-24693</strain>
    </source>
</reference>
<dbReference type="EMBL" id="DVLP01000322">
    <property type="protein sequence ID" value="HIT76093.1"/>
    <property type="molecule type" value="Genomic_DNA"/>
</dbReference>
<dbReference type="SUPFAM" id="SSF56112">
    <property type="entry name" value="Protein kinase-like (PK-like)"/>
    <property type="match status" value="1"/>
</dbReference>
<protein>
    <submittedName>
        <fullName evidence="1">Aminoglycoside phosphotransferase family protein</fullName>
    </submittedName>
</protein>
<evidence type="ECO:0000313" key="1">
    <source>
        <dbReference type="EMBL" id="HIT76093.1"/>
    </source>
</evidence>
<dbReference type="AlphaFoldDB" id="A0A9D1H008"/>